<dbReference type="Gene3D" id="3.40.1590.10">
    <property type="entry name" value="NMB0488-like"/>
    <property type="match status" value="1"/>
</dbReference>
<reference evidence="2" key="1">
    <citation type="submission" date="2016-10" db="EMBL/GenBank/DDBJ databases">
        <authorList>
            <person name="Varghese N."/>
            <person name="Submissions S."/>
        </authorList>
    </citation>
    <scope>NUCLEOTIDE SEQUENCE [LARGE SCALE GENOMIC DNA]</scope>
    <source>
        <strain evidence="2">DSM 17934</strain>
    </source>
</reference>
<proteinExistence type="predicted"/>
<evidence type="ECO:0000313" key="2">
    <source>
        <dbReference type="Proteomes" id="UP000199702"/>
    </source>
</evidence>
<gene>
    <name evidence="1" type="ORF">SAMN05660918_1084</name>
</gene>
<dbReference type="RefSeq" id="WP_091309277.1">
    <property type="nucleotide sequence ID" value="NZ_CBCSJU010000005.1"/>
</dbReference>
<dbReference type="STRING" id="402734.SAMN05660918_1084"/>
<protein>
    <submittedName>
        <fullName evidence="1">Uncharacterized protein</fullName>
    </submittedName>
</protein>
<dbReference type="AlphaFoldDB" id="A0A1H6RVZ3"/>
<keyword evidence="2" id="KW-1185">Reference proteome</keyword>
<dbReference type="SUPFAM" id="SSF160207">
    <property type="entry name" value="NMB0488-like"/>
    <property type="match status" value="1"/>
</dbReference>
<organism evidence="1 2">
    <name type="scientific">Flavobacterium terrigena</name>
    <dbReference type="NCBI Taxonomy" id="402734"/>
    <lineage>
        <taxon>Bacteria</taxon>
        <taxon>Pseudomonadati</taxon>
        <taxon>Bacteroidota</taxon>
        <taxon>Flavobacteriia</taxon>
        <taxon>Flavobacteriales</taxon>
        <taxon>Flavobacteriaceae</taxon>
        <taxon>Flavobacterium</taxon>
    </lineage>
</organism>
<dbReference type="EMBL" id="FNYA01000002">
    <property type="protein sequence ID" value="SEI59901.1"/>
    <property type="molecule type" value="Genomic_DNA"/>
</dbReference>
<dbReference type="InterPro" id="IPR037891">
    <property type="entry name" value="Cdil-like_sf"/>
</dbReference>
<dbReference type="OrthoDB" id="1354186at2"/>
<accession>A0A1H6RVZ3</accession>
<dbReference type="Proteomes" id="UP000199702">
    <property type="component" value="Unassembled WGS sequence"/>
</dbReference>
<evidence type="ECO:0000313" key="1">
    <source>
        <dbReference type="EMBL" id="SEI59901.1"/>
    </source>
</evidence>
<sequence>MSIFKIFCSKKFQKNVAIYISEKNSEIIIAPLYQEGINGIIFEQENCIIIPFNSSFEEIGEKVKTQFHLFKIIKNRTLKKYWSAFEASKEKTKVSFEKNYTRISVSGANEYNIIFNLETNFINLSKLEIHSSISAFCDNYELGKLIMKIYNSEIITN</sequence>
<name>A0A1H6RVZ3_9FLAO</name>